<dbReference type="EMBL" id="JABBGK010000002">
    <property type="protein sequence ID" value="NML75388.1"/>
    <property type="molecule type" value="Genomic_DNA"/>
</dbReference>
<reference evidence="6 7" key="1">
    <citation type="submission" date="2020-04" db="EMBL/GenBank/DDBJ databases">
        <title>Rhizobium sp. S-51 isolated from soil.</title>
        <authorList>
            <person name="Dahal R.H."/>
        </authorList>
    </citation>
    <scope>NUCLEOTIDE SEQUENCE [LARGE SCALE GENOMIC DNA]</scope>
    <source>
        <strain evidence="6 7">S-51</strain>
    </source>
</reference>
<dbReference type="Gene3D" id="3.40.190.10">
    <property type="entry name" value="Periplasmic binding protein-like II"/>
    <property type="match status" value="2"/>
</dbReference>
<proteinExistence type="inferred from homology"/>
<sequence>MMSGQRRRFVWEIDWNLLRTFMVIVQERGLTAAGERLSLTQPSVSNALRRLETHMGCRLIERKAGRFSVTPAGQRLYGECVSLFDIVSGLPGRIDESPDEIAGHIDIALASHVVCPFLDDVLATFHQTFAGVTLSLTVAPSREIIGAVLAREVALGICLLPERNAKLEARPLYREHFGYFCGPRHRLFGRSDVQLADLRDEPYVSFKTDQMADALWPVALLRQQQGLSGKIMGTSSHLEEVKRLIVAGFGFGPLPIHAVEGDVDAGRLWRLPPFSEPPAVDVHLVHDPAARRSRPETLLLEALGSALDETPLEARTYPRA</sequence>
<evidence type="ECO:0000313" key="6">
    <source>
        <dbReference type="EMBL" id="NML75388.1"/>
    </source>
</evidence>
<evidence type="ECO:0000256" key="4">
    <source>
        <dbReference type="ARBA" id="ARBA00023163"/>
    </source>
</evidence>
<evidence type="ECO:0000256" key="3">
    <source>
        <dbReference type="ARBA" id="ARBA00023125"/>
    </source>
</evidence>
<evidence type="ECO:0000259" key="5">
    <source>
        <dbReference type="PROSITE" id="PS50931"/>
    </source>
</evidence>
<gene>
    <name evidence="6" type="ORF">HHL25_14755</name>
</gene>
<feature type="domain" description="HTH lysR-type" evidence="5">
    <location>
        <begin position="13"/>
        <end position="70"/>
    </location>
</feature>
<dbReference type="SUPFAM" id="SSF53850">
    <property type="entry name" value="Periplasmic binding protein-like II"/>
    <property type="match status" value="1"/>
</dbReference>
<dbReference type="PANTHER" id="PTHR30126:SF40">
    <property type="entry name" value="HTH-TYPE TRANSCRIPTIONAL REGULATOR GLTR"/>
    <property type="match status" value="1"/>
</dbReference>
<keyword evidence="3" id="KW-0238">DNA-binding</keyword>
<dbReference type="SUPFAM" id="SSF46785">
    <property type="entry name" value="Winged helix' DNA-binding domain"/>
    <property type="match status" value="1"/>
</dbReference>
<dbReference type="Proteomes" id="UP000541470">
    <property type="component" value="Unassembled WGS sequence"/>
</dbReference>
<dbReference type="InterPro" id="IPR036390">
    <property type="entry name" value="WH_DNA-bd_sf"/>
</dbReference>
<dbReference type="CDD" id="cd05466">
    <property type="entry name" value="PBP2_LTTR_substrate"/>
    <property type="match status" value="1"/>
</dbReference>
<comment type="similarity">
    <text evidence="1">Belongs to the LysR transcriptional regulatory family.</text>
</comment>
<dbReference type="GO" id="GO:0003700">
    <property type="term" value="F:DNA-binding transcription factor activity"/>
    <property type="evidence" value="ECO:0007669"/>
    <property type="project" value="InterPro"/>
</dbReference>
<dbReference type="InterPro" id="IPR005119">
    <property type="entry name" value="LysR_subst-bd"/>
</dbReference>
<dbReference type="AlphaFoldDB" id="A0A7Y0FWC7"/>
<dbReference type="PRINTS" id="PR00039">
    <property type="entry name" value="HTHLYSR"/>
</dbReference>
<organism evidence="6 7">
    <name type="scientific">Rhizobium terricola</name>
    <dbReference type="NCBI Taxonomy" id="2728849"/>
    <lineage>
        <taxon>Bacteria</taxon>
        <taxon>Pseudomonadati</taxon>
        <taxon>Pseudomonadota</taxon>
        <taxon>Alphaproteobacteria</taxon>
        <taxon>Hyphomicrobiales</taxon>
        <taxon>Rhizobiaceae</taxon>
        <taxon>Rhizobium/Agrobacterium group</taxon>
        <taxon>Rhizobium</taxon>
    </lineage>
</organism>
<dbReference type="Gene3D" id="1.10.10.10">
    <property type="entry name" value="Winged helix-like DNA-binding domain superfamily/Winged helix DNA-binding domain"/>
    <property type="match status" value="1"/>
</dbReference>
<dbReference type="PROSITE" id="PS50931">
    <property type="entry name" value="HTH_LYSR"/>
    <property type="match status" value="1"/>
</dbReference>
<dbReference type="InterPro" id="IPR036388">
    <property type="entry name" value="WH-like_DNA-bd_sf"/>
</dbReference>
<evidence type="ECO:0000313" key="7">
    <source>
        <dbReference type="Proteomes" id="UP000541470"/>
    </source>
</evidence>
<dbReference type="Pfam" id="PF00126">
    <property type="entry name" value="HTH_1"/>
    <property type="match status" value="1"/>
</dbReference>
<keyword evidence="2" id="KW-0805">Transcription regulation</keyword>
<accession>A0A7Y0FWC7</accession>
<keyword evidence="7" id="KW-1185">Reference proteome</keyword>
<protein>
    <submittedName>
        <fullName evidence="6">LysR family transcriptional regulator</fullName>
    </submittedName>
</protein>
<evidence type="ECO:0000256" key="1">
    <source>
        <dbReference type="ARBA" id="ARBA00009437"/>
    </source>
</evidence>
<name>A0A7Y0FWC7_9HYPH</name>
<dbReference type="Pfam" id="PF03466">
    <property type="entry name" value="LysR_substrate"/>
    <property type="match status" value="1"/>
</dbReference>
<comment type="caution">
    <text evidence="6">The sequence shown here is derived from an EMBL/GenBank/DDBJ whole genome shotgun (WGS) entry which is preliminary data.</text>
</comment>
<dbReference type="PANTHER" id="PTHR30126">
    <property type="entry name" value="HTH-TYPE TRANSCRIPTIONAL REGULATOR"/>
    <property type="match status" value="1"/>
</dbReference>
<keyword evidence="4" id="KW-0804">Transcription</keyword>
<dbReference type="GO" id="GO:0000976">
    <property type="term" value="F:transcription cis-regulatory region binding"/>
    <property type="evidence" value="ECO:0007669"/>
    <property type="project" value="TreeGrafter"/>
</dbReference>
<dbReference type="InterPro" id="IPR000847">
    <property type="entry name" value="LysR_HTH_N"/>
</dbReference>
<evidence type="ECO:0000256" key="2">
    <source>
        <dbReference type="ARBA" id="ARBA00023015"/>
    </source>
</evidence>